<dbReference type="SUPFAM" id="SSF56112">
    <property type="entry name" value="Protein kinase-like (PK-like)"/>
    <property type="match status" value="1"/>
</dbReference>
<dbReference type="PROSITE" id="PS00108">
    <property type="entry name" value="PROTEIN_KINASE_ST"/>
    <property type="match status" value="1"/>
</dbReference>
<dbReference type="EC" id="2.7.11.1" evidence="1"/>
<keyword evidence="3" id="KW-0808">Transferase</keyword>
<evidence type="ECO:0000256" key="8">
    <source>
        <dbReference type="ARBA" id="ARBA00048679"/>
    </source>
</evidence>
<dbReference type="InterPro" id="IPR011009">
    <property type="entry name" value="Kinase-like_dom_sf"/>
</dbReference>
<dbReference type="EMBL" id="MU005576">
    <property type="protein sequence ID" value="KAF2686666.1"/>
    <property type="molecule type" value="Genomic_DNA"/>
</dbReference>
<feature type="region of interest" description="Disordered" evidence="9">
    <location>
        <begin position="519"/>
        <end position="569"/>
    </location>
</feature>
<proteinExistence type="predicted"/>
<dbReference type="PANTHER" id="PTHR43671:SF98">
    <property type="entry name" value="SERINE_THREONINE-PROTEIN KINASE NEK11"/>
    <property type="match status" value="1"/>
</dbReference>
<evidence type="ECO:0000256" key="2">
    <source>
        <dbReference type="ARBA" id="ARBA00022527"/>
    </source>
</evidence>
<dbReference type="OrthoDB" id="4062651at2759"/>
<keyword evidence="4" id="KW-0547">Nucleotide-binding</keyword>
<evidence type="ECO:0000313" key="11">
    <source>
        <dbReference type="EMBL" id="KAF2686666.1"/>
    </source>
</evidence>
<evidence type="ECO:0000259" key="10">
    <source>
        <dbReference type="PROSITE" id="PS50011"/>
    </source>
</evidence>
<comment type="catalytic activity">
    <reaction evidence="8">
        <text>L-seryl-[protein] + ATP = O-phospho-L-seryl-[protein] + ADP + H(+)</text>
        <dbReference type="Rhea" id="RHEA:17989"/>
        <dbReference type="Rhea" id="RHEA-COMP:9863"/>
        <dbReference type="Rhea" id="RHEA-COMP:11604"/>
        <dbReference type="ChEBI" id="CHEBI:15378"/>
        <dbReference type="ChEBI" id="CHEBI:29999"/>
        <dbReference type="ChEBI" id="CHEBI:30616"/>
        <dbReference type="ChEBI" id="CHEBI:83421"/>
        <dbReference type="ChEBI" id="CHEBI:456216"/>
        <dbReference type="EC" id="2.7.11.1"/>
    </reaction>
</comment>
<feature type="domain" description="Protein kinase" evidence="10">
    <location>
        <begin position="133"/>
        <end position="430"/>
    </location>
</feature>
<comment type="catalytic activity">
    <reaction evidence="7">
        <text>L-threonyl-[protein] + ATP = O-phospho-L-threonyl-[protein] + ADP + H(+)</text>
        <dbReference type="Rhea" id="RHEA:46608"/>
        <dbReference type="Rhea" id="RHEA-COMP:11060"/>
        <dbReference type="Rhea" id="RHEA-COMP:11605"/>
        <dbReference type="ChEBI" id="CHEBI:15378"/>
        <dbReference type="ChEBI" id="CHEBI:30013"/>
        <dbReference type="ChEBI" id="CHEBI:30616"/>
        <dbReference type="ChEBI" id="CHEBI:61977"/>
        <dbReference type="ChEBI" id="CHEBI:456216"/>
        <dbReference type="EC" id="2.7.11.1"/>
    </reaction>
</comment>
<keyword evidence="5 11" id="KW-0418">Kinase</keyword>
<evidence type="ECO:0000256" key="3">
    <source>
        <dbReference type="ARBA" id="ARBA00022679"/>
    </source>
</evidence>
<accession>A0A6G1J828</accession>
<evidence type="ECO:0000256" key="7">
    <source>
        <dbReference type="ARBA" id="ARBA00047899"/>
    </source>
</evidence>
<dbReference type="PROSITE" id="PS50011">
    <property type="entry name" value="PROTEIN_KINASE_DOM"/>
    <property type="match status" value="1"/>
</dbReference>
<dbReference type="Gene3D" id="1.10.510.10">
    <property type="entry name" value="Transferase(Phosphotransferase) domain 1"/>
    <property type="match status" value="1"/>
</dbReference>
<organism evidence="11 12">
    <name type="scientific">Lentithecium fluviatile CBS 122367</name>
    <dbReference type="NCBI Taxonomy" id="1168545"/>
    <lineage>
        <taxon>Eukaryota</taxon>
        <taxon>Fungi</taxon>
        <taxon>Dikarya</taxon>
        <taxon>Ascomycota</taxon>
        <taxon>Pezizomycotina</taxon>
        <taxon>Dothideomycetes</taxon>
        <taxon>Pleosporomycetidae</taxon>
        <taxon>Pleosporales</taxon>
        <taxon>Massarineae</taxon>
        <taxon>Lentitheciaceae</taxon>
        <taxon>Lentithecium</taxon>
    </lineage>
</organism>
<dbReference type="Proteomes" id="UP000799291">
    <property type="component" value="Unassembled WGS sequence"/>
</dbReference>
<dbReference type="CDD" id="cd00180">
    <property type="entry name" value="PKc"/>
    <property type="match status" value="1"/>
</dbReference>
<dbReference type="InterPro" id="IPR050660">
    <property type="entry name" value="NEK_Ser/Thr_kinase"/>
</dbReference>
<keyword evidence="6" id="KW-0067">ATP-binding</keyword>
<dbReference type="GO" id="GO:0004674">
    <property type="term" value="F:protein serine/threonine kinase activity"/>
    <property type="evidence" value="ECO:0007669"/>
    <property type="project" value="UniProtKB-KW"/>
</dbReference>
<dbReference type="Pfam" id="PF00069">
    <property type="entry name" value="Pkinase"/>
    <property type="match status" value="1"/>
</dbReference>
<keyword evidence="12" id="KW-1185">Reference proteome</keyword>
<evidence type="ECO:0000256" key="5">
    <source>
        <dbReference type="ARBA" id="ARBA00022777"/>
    </source>
</evidence>
<dbReference type="AlphaFoldDB" id="A0A6G1J828"/>
<dbReference type="PANTHER" id="PTHR43671">
    <property type="entry name" value="SERINE/THREONINE-PROTEIN KINASE NEK"/>
    <property type="match status" value="1"/>
</dbReference>
<evidence type="ECO:0000256" key="1">
    <source>
        <dbReference type="ARBA" id="ARBA00012513"/>
    </source>
</evidence>
<evidence type="ECO:0000256" key="4">
    <source>
        <dbReference type="ARBA" id="ARBA00022741"/>
    </source>
</evidence>
<reference evidence="11" key="1">
    <citation type="journal article" date="2020" name="Stud. Mycol.">
        <title>101 Dothideomycetes genomes: a test case for predicting lifestyles and emergence of pathogens.</title>
        <authorList>
            <person name="Haridas S."/>
            <person name="Albert R."/>
            <person name="Binder M."/>
            <person name="Bloem J."/>
            <person name="Labutti K."/>
            <person name="Salamov A."/>
            <person name="Andreopoulos B."/>
            <person name="Baker S."/>
            <person name="Barry K."/>
            <person name="Bills G."/>
            <person name="Bluhm B."/>
            <person name="Cannon C."/>
            <person name="Castanera R."/>
            <person name="Culley D."/>
            <person name="Daum C."/>
            <person name="Ezra D."/>
            <person name="Gonzalez J."/>
            <person name="Henrissat B."/>
            <person name="Kuo A."/>
            <person name="Liang C."/>
            <person name="Lipzen A."/>
            <person name="Lutzoni F."/>
            <person name="Magnuson J."/>
            <person name="Mondo S."/>
            <person name="Nolan M."/>
            <person name="Ohm R."/>
            <person name="Pangilinan J."/>
            <person name="Park H.-J."/>
            <person name="Ramirez L."/>
            <person name="Alfaro M."/>
            <person name="Sun H."/>
            <person name="Tritt A."/>
            <person name="Yoshinaga Y."/>
            <person name="Zwiers L.-H."/>
            <person name="Turgeon B."/>
            <person name="Goodwin S."/>
            <person name="Spatafora J."/>
            <person name="Crous P."/>
            <person name="Grigoriev I."/>
        </authorList>
    </citation>
    <scope>NUCLEOTIDE SEQUENCE</scope>
    <source>
        <strain evidence="11">CBS 122367</strain>
    </source>
</reference>
<keyword evidence="2" id="KW-0723">Serine/threonine-protein kinase</keyword>
<dbReference type="InterPro" id="IPR008271">
    <property type="entry name" value="Ser/Thr_kinase_AS"/>
</dbReference>
<protein>
    <recommendedName>
        <fullName evidence="1">non-specific serine/threonine protein kinase</fullName>
        <ecNumber evidence="1">2.7.11.1</ecNumber>
    </recommendedName>
</protein>
<name>A0A6G1J828_9PLEO</name>
<evidence type="ECO:0000256" key="6">
    <source>
        <dbReference type="ARBA" id="ARBA00022840"/>
    </source>
</evidence>
<evidence type="ECO:0000313" key="12">
    <source>
        <dbReference type="Proteomes" id="UP000799291"/>
    </source>
</evidence>
<dbReference type="GO" id="GO:0005634">
    <property type="term" value="C:nucleus"/>
    <property type="evidence" value="ECO:0007669"/>
    <property type="project" value="TreeGrafter"/>
</dbReference>
<evidence type="ECO:0000256" key="9">
    <source>
        <dbReference type="SAM" id="MobiDB-lite"/>
    </source>
</evidence>
<gene>
    <name evidence="11" type="ORF">K458DRAFT_386629</name>
</gene>
<dbReference type="InterPro" id="IPR000719">
    <property type="entry name" value="Prot_kinase_dom"/>
</dbReference>
<dbReference type="GO" id="GO:0005524">
    <property type="term" value="F:ATP binding"/>
    <property type="evidence" value="ECO:0007669"/>
    <property type="project" value="UniProtKB-KW"/>
</dbReference>
<feature type="compositionally biased region" description="Basic and acidic residues" evidence="9">
    <location>
        <begin position="522"/>
        <end position="547"/>
    </location>
</feature>
<sequence length="569" mass="64377">MLKLDDSDQAMLAWFPPVLATPITERRPFSETDLRGISEVLHRTGRVSWSCVPRLYATLRIIGQLPAIDDFLNQGLTDVWFPLSHKTLPASLKSQAARCDFLDAQKLVLTKALDLEKEDGKHRHFSNPDDIPLRKVAELGKGGFGYVDKVLSTEVLKDFERELATLKKLSHIHIVEFVGSYTDPRYVGIIMSPVADCNLQEFLAAPSISNEHRSFLRTFFGCLTAALKYLHENRIRHKDIKPQNVLVKSHQVLLTDFGISRDWTELGRSTTTGPTFKTPRYFAPEVAASEPRNSSADIWSLGCIFLEIFSAMLGKTISQLNDHMTTFYSRSSCYYQNLESALEWCFAIATDPEHRTPNELREFGGSSFPAAVIRKYGVLGFSDKFRTEIFEPLQEPYRWILCMLKTTPTDRSNAQALFHRIEAANAHPDMPFSFTGLCCTEGDDTAESVQSSIYEPEVSEDQTATKEQRTITPLLLAKQLAESPSRPSSTTPCSRYYSSKIPEEQLSLSLRPRAAIDAAATPEERTAFRRHEQRLPERPKKRERKESLISVSHSPLPGLKDSFYDDTEK</sequence>
<dbReference type="SMART" id="SM00220">
    <property type="entry name" value="S_TKc"/>
    <property type="match status" value="1"/>
</dbReference>